<sequence length="292" mass="32612">MPRRTSLANGSSLYDGLRFKSSGFKRSGRKVNFYTCSTIDDSDRNASSTGRCTFEAEIRHRAATDEYFITKYVGHSFGCTALSPHIDGETRAELVDDVQMQAISLQRGRVAVQSCIDYVFRRYSYVVDEAPAASLLQCVRRRSSVATRREALKRFAQTKVRSKLQGELMTCIAHSRQVITSLSLTERPTSRDIRKYYHVFGLLHTHCSRLPEFDSLATVWMAADTTSSAALIHALELGIKKFDNALRTVRPATASQTEALHNAHGHLPPYDLSEAEALTALRSIARSAQTRS</sequence>
<protein>
    <submittedName>
        <fullName evidence="1">Uncharacterized protein</fullName>
    </submittedName>
</protein>
<accession>A4RSV9</accession>
<dbReference type="AlphaFoldDB" id="A4RSV9"/>
<dbReference type="Gramene" id="ABO94471">
    <property type="protein sequence ID" value="ABO94471"/>
    <property type="gene ID" value="OSTLU_119562"/>
</dbReference>
<dbReference type="RefSeq" id="XP_001416178.1">
    <property type="nucleotide sequence ID" value="XM_001416141.1"/>
</dbReference>
<dbReference type="GeneID" id="5000490"/>
<gene>
    <name evidence="1" type="primary">Olp1</name>
    <name evidence="1" type="ORF">OSTLU_119562</name>
</gene>
<reference evidence="1 2" key="1">
    <citation type="journal article" date="2007" name="Proc. Natl. Acad. Sci. U.S.A.">
        <title>The tiny eukaryote Ostreococcus provides genomic insights into the paradox of plankton speciation.</title>
        <authorList>
            <person name="Palenik B."/>
            <person name="Grimwood J."/>
            <person name="Aerts A."/>
            <person name="Rouze P."/>
            <person name="Salamov A."/>
            <person name="Putnam N."/>
            <person name="Dupont C."/>
            <person name="Jorgensen R."/>
            <person name="Derelle E."/>
            <person name="Rombauts S."/>
            <person name="Zhou K."/>
            <person name="Otillar R."/>
            <person name="Merchant S.S."/>
            <person name="Podell S."/>
            <person name="Gaasterland T."/>
            <person name="Napoli C."/>
            <person name="Gendler K."/>
            <person name="Manuell A."/>
            <person name="Tai V."/>
            <person name="Vallon O."/>
            <person name="Piganeau G."/>
            <person name="Jancek S."/>
            <person name="Heijde M."/>
            <person name="Jabbari K."/>
            <person name="Bowler C."/>
            <person name="Lohr M."/>
            <person name="Robbens S."/>
            <person name="Werner G."/>
            <person name="Dubchak I."/>
            <person name="Pazour G.J."/>
            <person name="Ren Q."/>
            <person name="Paulsen I."/>
            <person name="Delwiche C."/>
            <person name="Schmutz J."/>
            <person name="Rokhsar D."/>
            <person name="Van de Peer Y."/>
            <person name="Moreau H."/>
            <person name="Grigoriev I.V."/>
        </authorList>
    </citation>
    <scope>NUCLEOTIDE SEQUENCE [LARGE SCALE GENOMIC DNA]</scope>
    <source>
        <strain evidence="1 2">CCE9901</strain>
    </source>
</reference>
<dbReference type="KEGG" id="olu:OSTLU_119562"/>
<proteinExistence type="predicted"/>
<evidence type="ECO:0000313" key="1">
    <source>
        <dbReference type="EMBL" id="ABO94471.1"/>
    </source>
</evidence>
<dbReference type="Proteomes" id="UP000001568">
    <property type="component" value="Chromosome 2"/>
</dbReference>
<organism evidence="1 2">
    <name type="scientific">Ostreococcus lucimarinus (strain CCE9901)</name>
    <dbReference type="NCBI Taxonomy" id="436017"/>
    <lineage>
        <taxon>Eukaryota</taxon>
        <taxon>Viridiplantae</taxon>
        <taxon>Chlorophyta</taxon>
        <taxon>Mamiellophyceae</taxon>
        <taxon>Mamiellales</taxon>
        <taxon>Bathycoccaceae</taxon>
        <taxon>Ostreococcus</taxon>
    </lineage>
</organism>
<evidence type="ECO:0000313" key="2">
    <source>
        <dbReference type="Proteomes" id="UP000001568"/>
    </source>
</evidence>
<keyword evidence="2" id="KW-1185">Reference proteome</keyword>
<name>A4RSV9_OSTLU</name>
<dbReference type="HOGENOM" id="CLU_954409_0_0_1"/>
<dbReference type="EMBL" id="CP000582">
    <property type="protein sequence ID" value="ABO94471.1"/>
    <property type="molecule type" value="Genomic_DNA"/>
</dbReference>